<dbReference type="PANTHER" id="PTHR42949">
    <property type="entry name" value="ANAEROBIC GLYCEROL-3-PHOSPHATE DEHYDROGENASE SUBUNIT B"/>
    <property type="match status" value="1"/>
</dbReference>
<evidence type="ECO:0000313" key="4">
    <source>
        <dbReference type="Proteomes" id="UP000623967"/>
    </source>
</evidence>
<dbReference type="PRINTS" id="PR00368">
    <property type="entry name" value="FADPNR"/>
</dbReference>
<reference evidence="3 4" key="1">
    <citation type="submission" date="2021-01" db="EMBL/GenBank/DDBJ databases">
        <title>Genome public.</title>
        <authorList>
            <person name="Liu C."/>
            <person name="Sun Q."/>
        </authorList>
    </citation>
    <scope>NUCLEOTIDE SEQUENCE [LARGE SCALE GENOMIC DNA]</scope>
    <source>
        <strain evidence="3 4">YIM B02564</strain>
    </source>
</reference>
<name>A0ABS1TNI1_9BACI</name>
<dbReference type="Pfam" id="PF07992">
    <property type="entry name" value="Pyr_redox_2"/>
    <property type="match status" value="1"/>
</dbReference>
<feature type="domain" description="FAD/NAD(P)-binding" evidence="2">
    <location>
        <begin position="4"/>
        <end position="287"/>
    </location>
</feature>
<gene>
    <name evidence="3" type="ORF">JK635_11305</name>
</gene>
<comment type="caution">
    <text evidence="3">The sequence shown here is derived from an EMBL/GenBank/DDBJ whole genome shotgun (WGS) entry which is preliminary data.</text>
</comment>
<sequence>METDVLIIGAGPAGLAAAFETASRGLQVTLVDESKSMGGQLVQQTQVLSSLPSIYQPMCGFELAAHLSRQLEDFEIRYLLGHRVIGFYKDGSVGITDEKNVFPLRAKKTIVATGASENAIAFPKWTLPGVMTIGAAQTLMNRNFVQPGKNAVIVGSSDFAMDVALQLSKVGVRIRGIVEKNTGVKANGTEKVEQVRKIGIPILLNSSIKEARGIGAVSEVDIQQGEDIWTEKVDLVCVDGGRSPILDIFYQLGCSFGHQEELGGWVPQYNNDFQTDCENVFLAGNAAGISTQGALLVTGMLAGINVCAALGAISKEAVEEGKQSLWKELESIETRSNLKVWQARNQHIEKFAHPVLKDQFIS</sequence>
<dbReference type="EMBL" id="JAESWB010000168">
    <property type="protein sequence ID" value="MBL4952797.1"/>
    <property type="molecule type" value="Genomic_DNA"/>
</dbReference>
<dbReference type="InterPro" id="IPR051691">
    <property type="entry name" value="Metab_Enz_Cyan_OpOx_G3PDH"/>
</dbReference>
<evidence type="ECO:0000256" key="1">
    <source>
        <dbReference type="ARBA" id="ARBA00023002"/>
    </source>
</evidence>
<dbReference type="InterPro" id="IPR036188">
    <property type="entry name" value="FAD/NAD-bd_sf"/>
</dbReference>
<dbReference type="InterPro" id="IPR023753">
    <property type="entry name" value="FAD/NAD-binding_dom"/>
</dbReference>
<proteinExistence type="predicted"/>
<dbReference type="Proteomes" id="UP000623967">
    <property type="component" value="Unassembled WGS sequence"/>
</dbReference>
<keyword evidence="1" id="KW-0560">Oxidoreductase</keyword>
<protein>
    <submittedName>
        <fullName evidence="3">FAD-dependent oxidoreductase</fullName>
    </submittedName>
</protein>
<dbReference type="SUPFAM" id="SSF51905">
    <property type="entry name" value="FAD/NAD(P)-binding domain"/>
    <property type="match status" value="1"/>
</dbReference>
<dbReference type="PRINTS" id="PR00469">
    <property type="entry name" value="PNDRDTASEII"/>
</dbReference>
<accession>A0ABS1TNI1</accession>
<evidence type="ECO:0000259" key="2">
    <source>
        <dbReference type="Pfam" id="PF07992"/>
    </source>
</evidence>
<dbReference type="PANTHER" id="PTHR42949:SF3">
    <property type="entry name" value="ANAEROBIC GLYCEROL-3-PHOSPHATE DEHYDROGENASE SUBUNIT B"/>
    <property type="match status" value="1"/>
</dbReference>
<keyword evidence="4" id="KW-1185">Reference proteome</keyword>
<dbReference type="RefSeq" id="WP_202654033.1">
    <property type="nucleotide sequence ID" value="NZ_JAESWB010000168.1"/>
</dbReference>
<organism evidence="3 4">
    <name type="scientific">Neobacillus paridis</name>
    <dbReference type="NCBI Taxonomy" id="2803862"/>
    <lineage>
        <taxon>Bacteria</taxon>
        <taxon>Bacillati</taxon>
        <taxon>Bacillota</taxon>
        <taxon>Bacilli</taxon>
        <taxon>Bacillales</taxon>
        <taxon>Bacillaceae</taxon>
        <taxon>Neobacillus</taxon>
    </lineage>
</organism>
<dbReference type="Gene3D" id="3.50.50.60">
    <property type="entry name" value="FAD/NAD(P)-binding domain"/>
    <property type="match status" value="2"/>
</dbReference>
<evidence type="ECO:0000313" key="3">
    <source>
        <dbReference type="EMBL" id="MBL4952797.1"/>
    </source>
</evidence>